<feature type="domain" description="FlgD/Vpr Ig-like" evidence="6">
    <location>
        <begin position="856"/>
        <end position="906"/>
    </location>
</feature>
<dbReference type="Gene3D" id="2.60.120.380">
    <property type="match status" value="1"/>
</dbReference>
<comment type="caution">
    <text evidence="7">The sequence shown here is derived from an EMBL/GenBank/DDBJ whole genome shotgun (WGS) entry which is preliminary data.</text>
</comment>
<dbReference type="Proteomes" id="UP000319829">
    <property type="component" value="Unassembled WGS sequence"/>
</dbReference>
<feature type="domain" description="Peptidase M10 metallopeptidase" evidence="5">
    <location>
        <begin position="142"/>
        <end position="226"/>
    </location>
</feature>
<dbReference type="EMBL" id="VBOU01000007">
    <property type="protein sequence ID" value="TMQ56077.1"/>
    <property type="molecule type" value="Genomic_DNA"/>
</dbReference>
<dbReference type="InterPro" id="IPR025965">
    <property type="entry name" value="FlgD/Vpr_Ig-like"/>
</dbReference>
<dbReference type="Pfam" id="PF13860">
    <property type="entry name" value="FlgD_ig"/>
    <property type="match status" value="1"/>
</dbReference>
<dbReference type="InterPro" id="IPR001818">
    <property type="entry name" value="Pept_M10_metallopeptidase"/>
</dbReference>
<keyword evidence="1 7" id="KW-0645">Protease</keyword>
<accession>A0A538SXF2</accession>
<gene>
    <name evidence="7" type="ORF">E6K74_01270</name>
</gene>
<evidence type="ECO:0000256" key="4">
    <source>
        <dbReference type="ARBA" id="ARBA00022833"/>
    </source>
</evidence>
<dbReference type="AlphaFoldDB" id="A0A538SXF2"/>
<organism evidence="7 8">
    <name type="scientific">Eiseniibacteriota bacterium</name>
    <dbReference type="NCBI Taxonomy" id="2212470"/>
    <lineage>
        <taxon>Bacteria</taxon>
        <taxon>Candidatus Eiseniibacteriota</taxon>
    </lineage>
</organism>
<keyword evidence="2" id="KW-0479">Metal-binding</keyword>
<evidence type="ECO:0000256" key="3">
    <source>
        <dbReference type="ARBA" id="ARBA00022801"/>
    </source>
</evidence>
<dbReference type="InterPro" id="IPR021190">
    <property type="entry name" value="Pept_M10A"/>
</dbReference>
<keyword evidence="4" id="KW-0862">Zinc</keyword>
<keyword evidence="3" id="KW-0378">Hydrolase</keyword>
<evidence type="ECO:0000313" key="7">
    <source>
        <dbReference type="EMBL" id="TMQ56077.1"/>
    </source>
</evidence>
<reference evidence="7 8" key="1">
    <citation type="journal article" date="2019" name="Nat. Microbiol.">
        <title>Mediterranean grassland soil C-N compound turnover is dependent on rainfall and depth, and is mediated by genomically divergent microorganisms.</title>
        <authorList>
            <person name="Diamond S."/>
            <person name="Andeer P.F."/>
            <person name="Li Z."/>
            <person name="Crits-Christoph A."/>
            <person name="Burstein D."/>
            <person name="Anantharaman K."/>
            <person name="Lane K.R."/>
            <person name="Thomas B.C."/>
            <person name="Pan C."/>
            <person name="Northen T.R."/>
            <person name="Banfield J.F."/>
        </authorList>
    </citation>
    <scope>NUCLEOTIDE SEQUENCE [LARGE SCALE GENOMIC DNA]</scope>
    <source>
        <strain evidence="7">WS_4</strain>
    </source>
</reference>
<dbReference type="Pfam" id="PF00413">
    <property type="entry name" value="Peptidase_M10"/>
    <property type="match status" value="1"/>
</dbReference>
<sequence length="919" mass="96819">MKSNRIRIALAALGAFVFALTLVSPASAFIRLTRQGTTGVVQAHWLESSLPLVSVINPTNADIPSATALSVVQTSAETWENINTSFFTVNPVEYTGAPGQVTPALNANDGQNSMIFDTAGVNFAPGGTVIAFVRSTIDLTDGHTLDADMVFNDRDFFCSTSSPNLTPPPSGQSSVDLQSVVTHEYGHYFGLDHTSVANATMIPFIIGDTRQRTLELDDMAGNSTIYPESASRPGGLSPGAMDFAATTGTISGTVVSGFDGSAIFGAHVEALVAGTPGPLEDPLNSISAISGELTVRNGLGEYTIHGLPAGSYDVRIVPLDGIHTIAADINVGGIFNGLDVNFEVDYWNGASEGGNGFTDHALESTPVNVSAGSDAGGINFITNTFPGQVEVAQYGQFENIVTFRNTGFLAKRFDLPFTPPYTITKVTFPSFTFNAQLGLPPLDATFPSVRLCELNTATGLPNLAAPLFQIAPFVGSPNGANEIPVGVTINDPDKVLFWAIQFPAQAPGFPANFPFLRMDFLDMERGLFANDYSISTAGTGGTLIDRNVAVSMTAQLGSPDLTPIVPVANLGTNQRATKYEFTYSNPADKRLDGFPMAPGSTDHVNLVRRLASGLLETDGSAGGSEHISMRTDTIPAFPSGTQLWFVQAVDDAGHKTLTSNTTITGLNSDADEPNGRANATEAKLLTLPTVNRPETYSPAGDQDYYLINGKPGDVIQASAVSTGLDGRNDQDLVMFIFDQNGDLVAFDDDSNGGLNPRISFTVPPGPGKSNAARKFFLEVTDIQGSLFIPSGVPRVRVPQTYNLSAKVIAAPALAGRIGGLVGEDGFAFANSGPNPANPQAKLLYVLPRSGGANYGVKLRIYDVNGRLVRKLVDGDQPAGPHVAVWNGTDDSGRGVASGHYYARIDAGGFSQKVGITILK</sequence>
<dbReference type="PRINTS" id="PR00138">
    <property type="entry name" value="MATRIXIN"/>
</dbReference>
<protein>
    <submittedName>
        <fullName evidence="7">Matrixin family metalloprotease</fullName>
    </submittedName>
</protein>
<dbReference type="GO" id="GO:0006508">
    <property type="term" value="P:proteolysis"/>
    <property type="evidence" value="ECO:0007669"/>
    <property type="project" value="UniProtKB-KW"/>
</dbReference>
<dbReference type="SUPFAM" id="SSF55486">
    <property type="entry name" value="Metalloproteases ('zincins'), catalytic domain"/>
    <property type="match status" value="1"/>
</dbReference>
<evidence type="ECO:0000259" key="6">
    <source>
        <dbReference type="Pfam" id="PF13860"/>
    </source>
</evidence>
<dbReference type="GO" id="GO:0008270">
    <property type="term" value="F:zinc ion binding"/>
    <property type="evidence" value="ECO:0007669"/>
    <property type="project" value="InterPro"/>
</dbReference>
<dbReference type="Gene3D" id="2.60.40.4070">
    <property type="match status" value="1"/>
</dbReference>
<evidence type="ECO:0000256" key="2">
    <source>
        <dbReference type="ARBA" id="ARBA00022723"/>
    </source>
</evidence>
<name>A0A538SXF2_UNCEI</name>
<keyword evidence="7" id="KW-0482">Metalloprotease</keyword>
<evidence type="ECO:0000313" key="8">
    <source>
        <dbReference type="Proteomes" id="UP000319829"/>
    </source>
</evidence>
<evidence type="ECO:0000259" key="5">
    <source>
        <dbReference type="Pfam" id="PF00413"/>
    </source>
</evidence>
<evidence type="ECO:0000256" key="1">
    <source>
        <dbReference type="ARBA" id="ARBA00022670"/>
    </source>
</evidence>
<dbReference type="Gene3D" id="3.40.390.10">
    <property type="entry name" value="Collagenase (Catalytic Domain)"/>
    <property type="match status" value="1"/>
</dbReference>
<dbReference type="InterPro" id="IPR024079">
    <property type="entry name" value="MetalloPept_cat_dom_sf"/>
</dbReference>
<dbReference type="GO" id="GO:0031012">
    <property type="term" value="C:extracellular matrix"/>
    <property type="evidence" value="ECO:0007669"/>
    <property type="project" value="InterPro"/>
</dbReference>
<dbReference type="GO" id="GO:0004222">
    <property type="term" value="F:metalloendopeptidase activity"/>
    <property type="evidence" value="ECO:0007669"/>
    <property type="project" value="InterPro"/>
</dbReference>
<proteinExistence type="predicted"/>